<dbReference type="InterPro" id="IPR024455">
    <property type="entry name" value="Phage_capsid"/>
</dbReference>
<evidence type="ECO:0000259" key="3">
    <source>
        <dbReference type="Pfam" id="PF05065"/>
    </source>
</evidence>
<protein>
    <submittedName>
        <fullName evidence="4">Phage major capsid protein</fullName>
    </submittedName>
</protein>
<dbReference type="Gene3D" id="3.30.2400.10">
    <property type="entry name" value="Major capsid protein gp5"/>
    <property type="match status" value="1"/>
</dbReference>
<dbReference type="Proteomes" id="UP000527352">
    <property type="component" value="Unassembled WGS sequence"/>
</dbReference>
<dbReference type="Gene3D" id="3.30.2320.10">
    <property type="entry name" value="hypothetical protein PF0899 domain"/>
    <property type="match status" value="1"/>
</dbReference>
<feature type="domain" description="Phage capsid-like C-terminal" evidence="3">
    <location>
        <begin position="122"/>
        <end position="393"/>
    </location>
</feature>
<feature type="region of interest" description="Disordered" evidence="2">
    <location>
        <begin position="101"/>
        <end position="121"/>
    </location>
</feature>
<proteinExistence type="predicted"/>
<dbReference type="EMBL" id="JABAEB010000003">
    <property type="protein sequence ID" value="NLQ22358.1"/>
    <property type="molecule type" value="Genomic_DNA"/>
</dbReference>
<accession>A0ABX1KJK5</accession>
<evidence type="ECO:0000313" key="5">
    <source>
        <dbReference type="Proteomes" id="UP000527352"/>
    </source>
</evidence>
<evidence type="ECO:0000313" key="4">
    <source>
        <dbReference type="EMBL" id="NLQ22358.1"/>
    </source>
</evidence>
<keyword evidence="5" id="KW-1185">Reference proteome</keyword>
<evidence type="ECO:0000256" key="2">
    <source>
        <dbReference type="SAM" id="MobiDB-lite"/>
    </source>
</evidence>
<comment type="caution">
    <text evidence="4">The sequence shown here is derived from an EMBL/GenBank/DDBJ whole genome shotgun (WGS) entry which is preliminary data.</text>
</comment>
<gene>
    <name evidence="4" type="ORF">HGO26_05630</name>
</gene>
<dbReference type="Pfam" id="PF05065">
    <property type="entry name" value="Phage_capsid"/>
    <property type="match status" value="1"/>
</dbReference>
<name>A0ABX1KJK5_9GAMM</name>
<comment type="subcellular location">
    <subcellularLocation>
        <location evidence="1">Virion</location>
    </subcellularLocation>
</comment>
<dbReference type="InterPro" id="IPR054612">
    <property type="entry name" value="Phage_capsid-like_C"/>
</dbReference>
<reference evidence="4 5" key="1">
    <citation type="submission" date="2020-04" db="EMBL/GenBank/DDBJ databases">
        <title>The first description of lens atrophy caused by putative novel Shewanella sp. that is a new emerging pathogen for cultured rainbow trout?</title>
        <authorList>
            <person name="Saticioglu I.B."/>
            <person name="Duman M."/>
            <person name="Altun S."/>
        </authorList>
    </citation>
    <scope>NUCLEOTIDE SEQUENCE [LARGE SCALE GENOMIC DNA]</scope>
    <source>
        <strain evidence="4 5">S-1</strain>
    </source>
</reference>
<dbReference type="RefSeq" id="WP_168823842.1">
    <property type="nucleotide sequence ID" value="NZ_JABAEB010000003.1"/>
</dbReference>
<dbReference type="SUPFAM" id="SSF56563">
    <property type="entry name" value="Major capsid protein gp5"/>
    <property type="match status" value="1"/>
</dbReference>
<organism evidence="4 5">
    <name type="scientific">Shewanella oncorhynchi</name>
    <dbReference type="NCBI Taxonomy" id="2726434"/>
    <lineage>
        <taxon>Bacteria</taxon>
        <taxon>Pseudomonadati</taxon>
        <taxon>Pseudomonadota</taxon>
        <taxon>Gammaproteobacteria</taxon>
        <taxon>Alteromonadales</taxon>
        <taxon>Shewanellaceae</taxon>
        <taxon>Shewanella</taxon>
    </lineage>
</organism>
<evidence type="ECO:0000256" key="1">
    <source>
        <dbReference type="ARBA" id="ARBA00004328"/>
    </source>
</evidence>
<sequence length="396" mass="43732">MPNPNFEKQVEELGANLTKIGDQIKSAAEETNKQIKASGEMHAETRDKVDKLLLEQGALQARLQEAEQKLLKGPQSQQEEYEPSIGERVAKLKDDESFNSSFRGSRRVQMPRSAITSATGSGAALVRPDRMAGIIGGPQRRLTIRDLVAPGQTESNSIEYVKESGFTNNAAPTAENTQKPYSEITFSLVSAAVRTIPHLFKASRQILDDAKQLQSYIDARARYGLMLAEETQLLYGNNTGANLHGIITQASAYVKPTGATVDTEQHIDRIRLALLQAALAEYAADGIVLNPIDWAVIEMLKDSNKNYLIGKPQGQTSPTLWNRPVVETQSIVQNEFLVGAFQMGAQIYDRSEIEVLISTENDKDFELNMVTIRAEERLALAVYRPEAFVTGDFTFA</sequence>
<dbReference type="NCBIfam" id="TIGR01554">
    <property type="entry name" value="major_cap_HK97"/>
    <property type="match status" value="1"/>
</dbReference>